<dbReference type="InterPro" id="IPR053144">
    <property type="entry name" value="Acetyltransferase_Butenolide"/>
</dbReference>
<name>A0A1G8MQ44_9FLAO</name>
<gene>
    <name evidence="2" type="ORF">SAMN05421846_1124</name>
</gene>
<dbReference type="Pfam" id="PF00583">
    <property type="entry name" value="Acetyltransf_1"/>
    <property type="match status" value="1"/>
</dbReference>
<reference evidence="3" key="1">
    <citation type="submission" date="2016-10" db="EMBL/GenBank/DDBJ databases">
        <authorList>
            <person name="Varghese N."/>
            <person name="Submissions S."/>
        </authorList>
    </citation>
    <scope>NUCLEOTIDE SEQUENCE [LARGE SCALE GENOMIC DNA]</scope>
    <source>
        <strain evidence="3">DSM 17071</strain>
    </source>
</reference>
<dbReference type="PROSITE" id="PS51186">
    <property type="entry name" value="GNAT"/>
    <property type="match status" value="1"/>
</dbReference>
<evidence type="ECO:0000259" key="1">
    <source>
        <dbReference type="PROSITE" id="PS51186"/>
    </source>
</evidence>
<dbReference type="GO" id="GO:0016747">
    <property type="term" value="F:acyltransferase activity, transferring groups other than amino-acyl groups"/>
    <property type="evidence" value="ECO:0007669"/>
    <property type="project" value="InterPro"/>
</dbReference>
<feature type="domain" description="N-acetyltransferase" evidence="1">
    <location>
        <begin position="13"/>
        <end position="147"/>
    </location>
</feature>
<dbReference type="OrthoDB" id="3216107at2"/>
<evidence type="ECO:0000313" key="2">
    <source>
        <dbReference type="EMBL" id="SDI69963.1"/>
    </source>
</evidence>
<dbReference type="EMBL" id="FNDW01000012">
    <property type="protein sequence ID" value="SDI69963.1"/>
    <property type="molecule type" value="Genomic_DNA"/>
</dbReference>
<organism evidence="2 3">
    <name type="scientific">Chryseobacterium taeanense</name>
    <dbReference type="NCBI Taxonomy" id="311334"/>
    <lineage>
        <taxon>Bacteria</taxon>
        <taxon>Pseudomonadati</taxon>
        <taxon>Bacteroidota</taxon>
        <taxon>Flavobacteriia</taxon>
        <taxon>Flavobacteriales</taxon>
        <taxon>Weeksellaceae</taxon>
        <taxon>Chryseobacterium group</taxon>
        <taxon>Chryseobacterium</taxon>
    </lineage>
</organism>
<dbReference type="InterPro" id="IPR016181">
    <property type="entry name" value="Acyl_CoA_acyltransferase"/>
</dbReference>
<sequence length="147" mass="17139">MKKEKKDGFHIKTDFENMNVKAIHQFLSTESYWAKDIPLKTVSTALKNSFCIGLFEDEKQIGFARLVTDYATFGYLADVYVLSEYRGKGLSKMMIKHLLELDFVQGLRRTLLATLDAHSLYRQFGFQSPENPERLMEIKRNNLYKDV</sequence>
<evidence type="ECO:0000313" key="3">
    <source>
        <dbReference type="Proteomes" id="UP000198869"/>
    </source>
</evidence>
<protein>
    <submittedName>
        <fullName evidence="2">N-acetylglutamate synthase, GNAT family</fullName>
    </submittedName>
</protein>
<keyword evidence="3" id="KW-1185">Reference proteome</keyword>
<dbReference type="CDD" id="cd04301">
    <property type="entry name" value="NAT_SF"/>
    <property type="match status" value="1"/>
</dbReference>
<dbReference type="RefSeq" id="WP_089860564.1">
    <property type="nucleotide sequence ID" value="NZ_FNDW01000012.1"/>
</dbReference>
<accession>A0A1G8MQ44</accession>
<dbReference type="InterPro" id="IPR000182">
    <property type="entry name" value="GNAT_dom"/>
</dbReference>
<dbReference type="AlphaFoldDB" id="A0A1G8MQ44"/>
<dbReference type="Proteomes" id="UP000198869">
    <property type="component" value="Unassembled WGS sequence"/>
</dbReference>
<dbReference type="STRING" id="311334.SAMN05421846_1124"/>
<dbReference type="SUPFAM" id="SSF55729">
    <property type="entry name" value="Acyl-CoA N-acyltransferases (Nat)"/>
    <property type="match status" value="1"/>
</dbReference>
<dbReference type="PANTHER" id="PTHR43233">
    <property type="entry name" value="FAMILY N-ACETYLTRANSFERASE, PUTATIVE (AFU_ORTHOLOGUE AFUA_6G03350)-RELATED"/>
    <property type="match status" value="1"/>
</dbReference>
<dbReference type="PANTHER" id="PTHR43233:SF1">
    <property type="entry name" value="FAMILY N-ACETYLTRANSFERASE, PUTATIVE (AFU_ORTHOLOGUE AFUA_6G03350)-RELATED"/>
    <property type="match status" value="1"/>
</dbReference>
<dbReference type="Gene3D" id="3.40.630.30">
    <property type="match status" value="1"/>
</dbReference>
<proteinExistence type="predicted"/>